<gene>
    <name evidence="2" type="ORF">Bccel_4680</name>
</gene>
<feature type="chain" id="PRO_5005566443" evidence="1">
    <location>
        <begin position="31"/>
        <end position="71"/>
    </location>
</feature>
<proteinExistence type="predicted"/>
<sequence length="71" mass="7816" precursor="true">MITRIFSKRNFVVSLALTAVLSSFSFNSHALYESYPYNDGTQVKQYVSTAKINDIAATESSFMNITPAVSA</sequence>
<feature type="signal peptide" evidence="1">
    <location>
        <begin position="1"/>
        <end position="30"/>
    </location>
</feature>
<accession>A0A0L6JU71</accession>
<dbReference type="RefSeq" id="WP_036935613.1">
    <property type="nucleotide sequence ID" value="NZ_JQKC01000001.1"/>
</dbReference>
<comment type="caution">
    <text evidence="2">The sequence shown here is derived from an EMBL/GenBank/DDBJ whole genome shotgun (WGS) entry which is preliminary data.</text>
</comment>
<keyword evidence="3" id="KW-1185">Reference proteome</keyword>
<evidence type="ECO:0000256" key="1">
    <source>
        <dbReference type="SAM" id="SignalP"/>
    </source>
</evidence>
<organism evidence="2 3">
    <name type="scientific">Pseudobacteroides cellulosolvens ATCC 35603 = DSM 2933</name>
    <dbReference type="NCBI Taxonomy" id="398512"/>
    <lineage>
        <taxon>Bacteria</taxon>
        <taxon>Bacillati</taxon>
        <taxon>Bacillota</taxon>
        <taxon>Clostridia</taxon>
        <taxon>Eubacteriales</taxon>
        <taxon>Oscillospiraceae</taxon>
        <taxon>Pseudobacteroides</taxon>
    </lineage>
</organism>
<dbReference type="EMBL" id="LGTC01000001">
    <property type="protein sequence ID" value="KNY29406.1"/>
    <property type="molecule type" value="Genomic_DNA"/>
</dbReference>
<evidence type="ECO:0000313" key="3">
    <source>
        <dbReference type="Proteomes" id="UP000036923"/>
    </source>
</evidence>
<keyword evidence="1" id="KW-0732">Signal</keyword>
<reference evidence="3" key="1">
    <citation type="submission" date="2015-07" db="EMBL/GenBank/DDBJ databases">
        <title>Near-Complete Genome Sequence of the Cellulolytic Bacterium Bacteroides (Pseudobacteroides) cellulosolvens ATCC 35603.</title>
        <authorList>
            <person name="Dassa B."/>
            <person name="Utturkar S.M."/>
            <person name="Klingeman D.M."/>
            <person name="Hurt R.A."/>
            <person name="Keller M."/>
            <person name="Xu J."/>
            <person name="Reddy Y.H.K."/>
            <person name="Borovok I."/>
            <person name="Grinberg I.R."/>
            <person name="Lamed R."/>
            <person name="Zhivin O."/>
            <person name="Bayer E.A."/>
            <person name="Brown S.D."/>
        </authorList>
    </citation>
    <scope>NUCLEOTIDE SEQUENCE [LARGE SCALE GENOMIC DNA]</scope>
    <source>
        <strain evidence="3">DSM 2933</strain>
    </source>
</reference>
<evidence type="ECO:0000313" key="2">
    <source>
        <dbReference type="EMBL" id="KNY29406.1"/>
    </source>
</evidence>
<dbReference type="Proteomes" id="UP000036923">
    <property type="component" value="Unassembled WGS sequence"/>
</dbReference>
<protein>
    <submittedName>
        <fullName evidence="2">Uncharacterized protein</fullName>
    </submittedName>
</protein>
<dbReference type="AlphaFoldDB" id="A0A0L6JU71"/>
<dbReference type="STRING" id="398512.Bccel_4680"/>
<name>A0A0L6JU71_9FIRM</name>